<reference evidence="2 3" key="1">
    <citation type="journal article" date="2014" name="Nat. Genet.">
        <title>Genome sequence of the hot pepper provides insights into the evolution of pungency in Capsicum species.</title>
        <authorList>
            <person name="Kim S."/>
            <person name="Park M."/>
            <person name="Yeom S.I."/>
            <person name="Kim Y.M."/>
            <person name="Lee J.M."/>
            <person name="Lee H.A."/>
            <person name="Seo E."/>
            <person name="Choi J."/>
            <person name="Cheong K."/>
            <person name="Kim K.T."/>
            <person name="Jung K."/>
            <person name="Lee G.W."/>
            <person name="Oh S.K."/>
            <person name="Bae C."/>
            <person name="Kim S.B."/>
            <person name="Lee H.Y."/>
            <person name="Kim S.Y."/>
            <person name="Kim M.S."/>
            <person name="Kang B.C."/>
            <person name="Jo Y.D."/>
            <person name="Yang H.B."/>
            <person name="Jeong H.J."/>
            <person name="Kang W.H."/>
            <person name="Kwon J.K."/>
            <person name="Shin C."/>
            <person name="Lim J.Y."/>
            <person name="Park J.H."/>
            <person name="Huh J.H."/>
            <person name="Kim J.S."/>
            <person name="Kim B.D."/>
            <person name="Cohen O."/>
            <person name="Paran I."/>
            <person name="Suh M.C."/>
            <person name="Lee S.B."/>
            <person name="Kim Y.K."/>
            <person name="Shin Y."/>
            <person name="Noh S.J."/>
            <person name="Park J."/>
            <person name="Seo Y.S."/>
            <person name="Kwon S.Y."/>
            <person name="Kim H.A."/>
            <person name="Park J.M."/>
            <person name="Kim H.J."/>
            <person name="Choi S.B."/>
            <person name="Bosland P.W."/>
            <person name="Reeves G."/>
            <person name="Jo S.H."/>
            <person name="Lee B.W."/>
            <person name="Cho H.T."/>
            <person name="Choi H.S."/>
            <person name="Lee M.S."/>
            <person name="Yu Y."/>
            <person name="Do Choi Y."/>
            <person name="Park B.S."/>
            <person name="van Deynze A."/>
            <person name="Ashrafi H."/>
            <person name="Hill T."/>
            <person name="Kim W.T."/>
            <person name="Pai H.S."/>
            <person name="Ahn H.K."/>
            <person name="Yeam I."/>
            <person name="Giovannoni J.J."/>
            <person name="Rose J.K."/>
            <person name="Sorensen I."/>
            <person name="Lee S.J."/>
            <person name="Kim R.W."/>
            <person name="Choi I.Y."/>
            <person name="Choi B.S."/>
            <person name="Lim J.S."/>
            <person name="Lee Y.H."/>
            <person name="Choi D."/>
        </authorList>
    </citation>
    <scope>NUCLEOTIDE SEQUENCE [LARGE SCALE GENOMIC DNA]</scope>
    <source>
        <strain evidence="3">cv. CM334</strain>
    </source>
</reference>
<sequence length="253" mass="28045">MMSDNDMNSILIKKVSPPLKETEEGSTSAGARPSDSYRFARASKEREIESLSRELDPRAKEIMKVLPRGNPETSSQINLFEPLKAVEFHEWKERFAKESCGAVKGFPLGFPTLQVSTYLWNRGGSLILRCQGGRRRPQVEATDALIIQLTPCCQSVLAVMLAKAGVSSQQDPGDQSDQLKGKFRRFVKTDSRHSVFRAEPTDSVVSLSPYTSNQDSSLDLGSLASILGRPYLNPAGSSMQKEIVALEWFATWD</sequence>
<organism evidence="2 3">
    <name type="scientific">Capsicum annuum</name>
    <name type="common">Capsicum pepper</name>
    <dbReference type="NCBI Taxonomy" id="4072"/>
    <lineage>
        <taxon>Eukaryota</taxon>
        <taxon>Viridiplantae</taxon>
        <taxon>Streptophyta</taxon>
        <taxon>Embryophyta</taxon>
        <taxon>Tracheophyta</taxon>
        <taxon>Spermatophyta</taxon>
        <taxon>Magnoliopsida</taxon>
        <taxon>eudicotyledons</taxon>
        <taxon>Gunneridae</taxon>
        <taxon>Pentapetalae</taxon>
        <taxon>asterids</taxon>
        <taxon>lamiids</taxon>
        <taxon>Solanales</taxon>
        <taxon>Solanaceae</taxon>
        <taxon>Solanoideae</taxon>
        <taxon>Capsiceae</taxon>
        <taxon>Capsicum</taxon>
    </lineage>
</organism>
<protein>
    <submittedName>
        <fullName evidence="2">Uncharacterized protein</fullName>
    </submittedName>
</protein>
<dbReference type="Gramene" id="PHT86697">
    <property type="protein sequence ID" value="PHT86697"/>
    <property type="gene ID" value="T459_08803"/>
</dbReference>
<dbReference type="Proteomes" id="UP000222542">
    <property type="component" value="Unassembled WGS sequence"/>
</dbReference>
<evidence type="ECO:0000313" key="3">
    <source>
        <dbReference type="Proteomes" id="UP000222542"/>
    </source>
</evidence>
<proteinExistence type="predicted"/>
<gene>
    <name evidence="2" type="ORF">T459_08803</name>
</gene>
<reference evidence="2 3" key="2">
    <citation type="journal article" date="2017" name="Genome Biol.">
        <title>New reference genome sequences of hot pepper reveal the massive evolution of plant disease-resistance genes by retroduplication.</title>
        <authorList>
            <person name="Kim S."/>
            <person name="Park J."/>
            <person name="Yeom S.I."/>
            <person name="Kim Y.M."/>
            <person name="Seo E."/>
            <person name="Kim K.T."/>
            <person name="Kim M.S."/>
            <person name="Lee J.M."/>
            <person name="Cheong K."/>
            <person name="Shin H.S."/>
            <person name="Kim S.B."/>
            <person name="Han K."/>
            <person name="Lee J."/>
            <person name="Park M."/>
            <person name="Lee H.A."/>
            <person name="Lee H.Y."/>
            <person name="Lee Y."/>
            <person name="Oh S."/>
            <person name="Lee J.H."/>
            <person name="Choi E."/>
            <person name="Choi E."/>
            <person name="Lee S.E."/>
            <person name="Jeon J."/>
            <person name="Kim H."/>
            <person name="Choi G."/>
            <person name="Song H."/>
            <person name="Lee J."/>
            <person name="Lee S.C."/>
            <person name="Kwon J.K."/>
            <person name="Lee H.Y."/>
            <person name="Koo N."/>
            <person name="Hong Y."/>
            <person name="Kim R.W."/>
            <person name="Kang W.H."/>
            <person name="Huh J.H."/>
            <person name="Kang B.C."/>
            <person name="Yang T.J."/>
            <person name="Lee Y.H."/>
            <person name="Bennetzen J.L."/>
            <person name="Choi D."/>
        </authorList>
    </citation>
    <scope>NUCLEOTIDE SEQUENCE [LARGE SCALE GENOMIC DNA]</scope>
    <source>
        <strain evidence="3">cv. CM334</strain>
    </source>
</reference>
<accession>A0A2G2ZXI4</accession>
<evidence type="ECO:0000256" key="1">
    <source>
        <dbReference type="SAM" id="MobiDB-lite"/>
    </source>
</evidence>
<comment type="caution">
    <text evidence="2">The sequence shown here is derived from an EMBL/GenBank/DDBJ whole genome shotgun (WGS) entry which is preliminary data.</text>
</comment>
<dbReference type="EMBL" id="AYRZ02000003">
    <property type="protein sequence ID" value="PHT86697.1"/>
    <property type="molecule type" value="Genomic_DNA"/>
</dbReference>
<name>A0A2G2ZXI4_CAPAN</name>
<dbReference type="AlphaFoldDB" id="A0A2G2ZXI4"/>
<evidence type="ECO:0000313" key="2">
    <source>
        <dbReference type="EMBL" id="PHT86697.1"/>
    </source>
</evidence>
<feature type="region of interest" description="Disordered" evidence="1">
    <location>
        <begin position="1"/>
        <end position="39"/>
    </location>
</feature>
<keyword evidence="3" id="KW-1185">Reference proteome</keyword>